<protein>
    <submittedName>
        <fullName evidence="14">M48 family metalloprotease</fullName>
        <ecNumber evidence="14">3.4.24.-</ecNumber>
    </submittedName>
</protein>
<evidence type="ECO:0000256" key="8">
    <source>
        <dbReference type="ARBA" id="ARBA00023049"/>
    </source>
</evidence>
<comment type="cofactor">
    <cofactor evidence="10">
        <name>Zn(2+)</name>
        <dbReference type="ChEBI" id="CHEBI:29105"/>
    </cofactor>
    <text evidence="10">Binds 1 zinc ion per subunit.</text>
</comment>
<evidence type="ECO:0000256" key="10">
    <source>
        <dbReference type="RuleBase" id="RU003983"/>
    </source>
</evidence>
<dbReference type="AlphaFoldDB" id="A0ABD5QXQ0"/>
<keyword evidence="6 10" id="KW-0862">Zinc</keyword>
<keyword evidence="9 12" id="KW-0472">Membrane</keyword>
<dbReference type="Proteomes" id="UP001596118">
    <property type="component" value="Unassembled WGS sequence"/>
</dbReference>
<keyword evidence="8 10" id="KW-0482">Metalloprotease</keyword>
<keyword evidence="7 12" id="KW-1133">Transmembrane helix</keyword>
<comment type="caution">
    <text evidence="14">The sequence shown here is derived from an EMBL/GenBank/DDBJ whole genome shotgun (WGS) entry which is preliminary data.</text>
</comment>
<proteinExistence type="inferred from homology"/>
<gene>
    <name evidence="14" type="ORF">ACFPM1_01515</name>
</gene>
<feature type="transmembrane region" description="Helical" evidence="12">
    <location>
        <begin position="189"/>
        <end position="211"/>
    </location>
</feature>
<keyword evidence="1" id="KW-1003">Cell membrane</keyword>
<evidence type="ECO:0000313" key="14">
    <source>
        <dbReference type="EMBL" id="MFC5277450.1"/>
    </source>
</evidence>
<dbReference type="RefSeq" id="WP_256410875.1">
    <property type="nucleotide sequence ID" value="NZ_JANHDM010000002.1"/>
</dbReference>
<evidence type="ECO:0000256" key="1">
    <source>
        <dbReference type="ARBA" id="ARBA00022475"/>
    </source>
</evidence>
<evidence type="ECO:0000313" key="15">
    <source>
        <dbReference type="Proteomes" id="UP001596118"/>
    </source>
</evidence>
<dbReference type="PANTHER" id="PTHR43221">
    <property type="entry name" value="PROTEASE HTPX"/>
    <property type="match status" value="1"/>
</dbReference>
<evidence type="ECO:0000256" key="9">
    <source>
        <dbReference type="ARBA" id="ARBA00023136"/>
    </source>
</evidence>
<dbReference type="Pfam" id="PF01435">
    <property type="entry name" value="Peptidase_M48"/>
    <property type="match status" value="1"/>
</dbReference>
<dbReference type="CDD" id="cd07327">
    <property type="entry name" value="M48B_HtpX_like"/>
    <property type="match status" value="1"/>
</dbReference>
<dbReference type="GO" id="GO:0006508">
    <property type="term" value="P:proteolysis"/>
    <property type="evidence" value="ECO:0007669"/>
    <property type="project" value="UniProtKB-KW"/>
</dbReference>
<name>A0ABD5QXQ0_9EURY</name>
<dbReference type="GO" id="GO:0008237">
    <property type="term" value="F:metallopeptidase activity"/>
    <property type="evidence" value="ECO:0007669"/>
    <property type="project" value="UniProtKB-KW"/>
</dbReference>
<feature type="transmembrane region" description="Helical" evidence="12">
    <location>
        <begin position="29"/>
        <end position="51"/>
    </location>
</feature>
<feature type="domain" description="Peptidase M48" evidence="13">
    <location>
        <begin position="112"/>
        <end position="348"/>
    </location>
</feature>
<dbReference type="GO" id="GO:0046872">
    <property type="term" value="F:metal ion binding"/>
    <property type="evidence" value="ECO:0007669"/>
    <property type="project" value="UniProtKB-KW"/>
</dbReference>
<evidence type="ECO:0000256" key="11">
    <source>
        <dbReference type="SAM" id="MobiDB-lite"/>
    </source>
</evidence>
<dbReference type="PANTHER" id="PTHR43221:SF2">
    <property type="entry name" value="PROTEASE HTPX HOMOLOG"/>
    <property type="match status" value="1"/>
</dbReference>
<dbReference type="Gene3D" id="3.30.2010.10">
    <property type="entry name" value="Metalloproteases ('zincins'), catalytic domain"/>
    <property type="match status" value="1"/>
</dbReference>
<evidence type="ECO:0000256" key="2">
    <source>
        <dbReference type="ARBA" id="ARBA00022670"/>
    </source>
</evidence>
<dbReference type="EC" id="3.4.24.-" evidence="14"/>
<keyword evidence="3 12" id="KW-0812">Transmembrane</keyword>
<evidence type="ECO:0000256" key="3">
    <source>
        <dbReference type="ARBA" id="ARBA00022692"/>
    </source>
</evidence>
<dbReference type="InterPro" id="IPR050083">
    <property type="entry name" value="HtpX_protease"/>
</dbReference>
<organism evidence="14 15">
    <name type="scientific">Halorubrum rubrum</name>
    <dbReference type="NCBI Taxonomy" id="1126240"/>
    <lineage>
        <taxon>Archaea</taxon>
        <taxon>Methanobacteriati</taxon>
        <taxon>Methanobacteriota</taxon>
        <taxon>Stenosarchaea group</taxon>
        <taxon>Halobacteria</taxon>
        <taxon>Halobacteriales</taxon>
        <taxon>Haloferacaceae</taxon>
        <taxon>Halorubrum</taxon>
    </lineage>
</organism>
<keyword evidence="4" id="KW-0479">Metal-binding</keyword>
<dbReference type="EMBL" id="JBHSKY010000002">
    <property type="protein sequence ID" value="MFC5277450.1"/>
    <property type="molecule type" value="Genomic_DNA"/>
</dbReference>
<evidence type="ECO:0000256" key="12">
    <source>
        <dbReference type="SAM" id="Phobius"/>
    </source>
</evidence>
<evidence type="ECO:0000256" key="5">
    <source>
        <dbReference type="ARBA" id="ARBA00022801"/>
    </source>
</evidence>
<feature type="region of interest" description="Disordered" evidence="11">
    <location>
        <begin position="1"/>
        <end position="20"/>
    </location>
</feature>
<keyword evidence="2 10" id="KW-0645">Protease</keyword>
<keyword evidence="15" id="KW-1185">Reference proteome</keyword>
<evidence type="ECO:0000256" key="7">
    <source>
        <dbReference type="ARBA" id="ARBA00022989"/>
    </source>
</evidence>
<feature type="transmembrane region" description="Helical" evidence="12">
    <location>
        <begin position="71"/>
        <end position="91"/>
    </location>
</feature>
<comment type="similarity">
    <text evidence="10">Belongs to the peptidase M48 family.</text>
</comment>
<evidence type="ECO:0000259" key="13">
    <source>
        <dbReference type="Pfam" id="PF01435"/>
    </source>
</evidence>
<feature type="compositionally biased region" description="Polar residues" evidence="11">
    <location>
        <begin position="1"/>
        <end position="15"/>
    </location>
</feature>
<reference evidence="14 15" key="1">
    <citation type="journal article" date="2019" name="Int. J. Syst. Evol. Microbiol.">
        <title>The Global Catalogue of Microorganisms (GCM) 10K type strain sequencing project: providing services to taxonomists for standard genome sequencing and annotation.</title>
        <authorList>
            <consortium name="The Broad Institute Genomics Platform"/>
            <consortium name="The Broad Institute Genome Sequencing Center for Infectious Disease"/>
            <person name="Wu L."/>
            <person name="Ma J."/>
        </authorList>
    </citation>
    <scope>NUCLEOTIDE SEQUENCE [LARGE SCALE GENOMIC DNA]</scope>
    <source>
        <strain evidence="14 15">CGMCC 1.12124</strain>
    </source>
</reference>
<sequence length="353" mass="37377">MPSTLAERPTTSPENRASLPEDPGLRRRLLVAIALVAVLPFAFIYAFVFVTNTVLLPLLEWQGSGPYHGRVYVDPLFAVVVVAGGLALQAWKGPSIVLGSIGARRVDADEYPDLHARVTRLAKAADVEPPDVAVAHNDAPNAMAVQGPRGAAVVVTTGLLDALDERELEAVLAHEVSHLANDDATVMTVAWLLPTVTYYVATAAAYVLYGMARTMGHGGDGDGGDGAAKAILVLLVTAVVTLAVSAMFWAASVLVHRVLSRYREHAADRGAAAITGDPTALASALRKLDERMADVPDRDLRSLDGGAEALYVAPLEGRAFTDAELVSTDVFPATHPPTADRIDRLREIAGELE</sequence>
<evidence type="ECO:0000256" key="6">
    <source>
        <dbReference type="ARBA" id="ARBA00022833"/>
    </source>
</evidence>
<dbReference type="InterPro" id="IPR001915">
    <property type="entry name" value="Peptidase_M48"/>
</dbReference>
<evidence type="ECO:0000256" key="4">
    <source>
        <dbReference type="ARBA" id="ARBA00022723"/>
    </source>
</evidence>
<keyword evidence="5 10" id="KW-0378">Hydrolase</keyword>
<feature type="transmembrane region" description="Helical" evidence="12">
    <location>
        <begin position="231"/>
        <end position="255"/>
    </location>
</feature>
<accession>A0ABD5QXQ0</accession>